<dbReference type="InterPro" id="IPR016181">
    <property type="entry name" value="Acyl_CoA_acyltransferase"/>
</dbReference>
<feature type="domain" description="N-acetyltransferase" evidence="1">
    <location>
        <begin position="5"/>
        <end position="170"/>
    </location>
</feature>
<name>A0ABU2LQK5_9ACTN</name>
<dbReference type="EMBL" id="JAVREM010000018">
    <property type="protein sequence ID" value="MDT0319861.1"/>
    <property type="molecule type" value="Genomic_DNA"/>
</dbReference>
<dbReference type="PROSITE" id="PS51186">
    <property type="entry name" value="GNAT"/>
    <property type="match status" value="1"/>
</dbReference>
<dbReference type="SUPFAM" id="SSF55729">
    <property type="entry name" value="Acyl-CoA N-acyltransferases (Nat)"/>
    <property type="match status" value="1"/>
</dbReference>
<proteinExistence type="predicted"/>
<dbReference type="Pfam" id="PF13420">
    <property type="entry name" value="Acetyltransf_4"/>
    <property type="match status" value="1"/>
</dbReference>
<evidence type="ECO:0000313" key="3">
    <source>
        <dbReference type="Proteomes" id="UP001183420"/>
    </source>
</evidence>
<dbReference type="GO" id="GO:0016746">
    <property type="term" value="F:acyltransferase activity"/>
    <property type="evidence" value="ECO:0007669"/>
    <property type="project" value="UniProtKB-KW"/>
</dbReference>
<gene>
    <name evidence="2" type="ORF">RNC47_16100</name>
</gene>
<sequence>MHDSSDIRPARAADLDAIAAIFTHYVTDTVVTFMETAPTTADWERKLADLTARGLPFLVAEAPGGGIAGFAYAGPWRAQHAYRHTAENSIYLAPDHTGKGLGSRLLEALLAACAEAGVRQLIAVIADAGDNAASPALHRRFGFTDAGRLTAVGTKHGRWLDTILMQRSLPPVG</sequence>
<dbReference type="EC" id="2.3.1.-" evidence="2"/>
<dbReference type="PANTHER" id="PTHR43072:SF8">
    <property type="entry name" value="ACYLTRANSFERASE FABY-RELATED"/>
    <property type="match status" value="1"/>
</dbReference>
<dbReference type="PANTHER" id="PTHR43072">
    <property type="entry name" value="N-ACETYLTRANSFERASE"/>
    <property type="match status" value="1"/>
</dbReference>
<keyword evidence="3" id="KW-1185">Reference proteome</keyword>
<dbReference type="RefSeq" id="WP_311599391.1">
    <property type="nucleotide sequence ID" value="NZ_JAVREM010000018.1"/>
</dbReference>
<dbReference type="Proteomes" id="UP001183420">
    <property type="component" value="Unassembled WGS sequence"/>
</dbReference>
<accession>A0ABU2LQK5</accession>
<organism evidence="2 3">
    <name type="scientific">Streptomyces millisiae</name>
    <dbReference type="NCBI Taxonomy" id="3075542"/>
    <lineage>
        <taxon>Bacteria</taxon>
        <taxon>Bacillati</taxon>
        <taxon>Actinomycetota</taxon>
        <taxon>Actinomycetes</taxon>
        <taxon>Kitasatosporales</taxon>
        <taxon>Streptomycetaceae</taxon>
        <taxon>Streptomyces</taxon>
    </lineage>
</organism>
<dbReference type="Gene3D" id="3.40.630.30">
    <property type="match status" value="1"/>
</dbReference>
<comment type="caution">
    <text evidence="2">The sequence shown here is derived from an EMBL/GenBank/DDBJ whole genome shotgun (WGS) entry which is preliminary data.</text>
</comment>
<evidence type="ECO:0000259" key="1">
    <source>
        <dbReference type="PROSITE" id="PS51186"/>
    </source>
</evidence>
<protein>
    <submittedName>
        <fullName evidence="2">GNAT family N-acetyltransferase</fullName>
        <ecNumber evidence="2">2.3.1.-</ecNumber>
    </submittedName>
</protein>
<keyword evidence="2" id="KW-0012">Acyltransferase</keyword>
<evidence type="ECO:0000313" key="2">
    <source>
        <dbReference type="EMBL" id="MDT0319861.1"/>
    </source>
</evidence>
<dbReference type="InterPro" id="IPR000182">
    <property type="entry name" value="GNAT_dom"/>
</dbReference>
<keyword evidence="2" id="KW-0808">Transferase</keyword>
<reference evidence="3" key="1">
    <citation type="submission" date="2023-07" db="EMBL/GenBank/DDBJ databases">
        <title>30 novel species of actinomycetes from the DSMZ collection.</title>
        <authorList>
            <person name="Nouioui I."/>
        </authorList>
    </citation>
    <scope>NUCLEOTIDE SEQUENCE [LARGE SCALE GENOMIC DNA]</scope>
    <source>
        <strain evidence="3">DSM 44918</strain>
    </source>
</reference>